<accession>A0A0D8LE13</accession>
<evidence type="ECO:0000256" key="1">
    <source>
        <dbReference type="SAM" id="MobiDB-lite"/>
    </source>
</evidence>
<evidence type="ECO:0000313" key="2">
    <source>
        <dbReference type="EMBL" id="KJF79008.1"/>
    </source>
</evidence>
<gene>
    <name evidence="2" type="ORF">UA45_02260</name>
</gene>
<evidence type="ECO:0000313" key="3">
    <source>
        <dbReference type="Proteomes" id="UP000032582"/>
    </source>
</evidence>
<dbReference type="RefSeq" id="WP_045137710.1">
    <property type="nucleotide sequence ID" value="NZ_MWUC01000003.1"/>
</dbReference>
<feature type="region of interest" description="Disordered" evidence="1">
    <location>
        <begin position="43"/>
        <end position="68"/>
    </location>
</feature>
<proteinExistence type="predicted"/>
<organism evidence="2 3">
    <name type="scientific">Morganella morganii</name>
    <name type="common">Proteus morganii</name>
    <dbReference type="NCBI Taxonomy" id="582"/>
    <lineage>
        <taxon>Bacteria</taxon>
        <taxon>Pseudomonadati</taxon>
        <taxon>Pseudomonadota</taxon>
        <taxon>Gammaproteobacteria</taxon>
        <taxon>Enterobacterales</taxon>
        <taxon>Morganellaceae</taxon>
        <taxon>Morganella</taxon>
    </lineage>
</organism>
<sequence>MCEPTMLAAAAIGTGAMQAYSQYQSGKFNADVANQNAKLNEAAADDSINRGNAEAAKQRSRARQLAGTQAATMSANGVDLGAGGALDIFGDTAAMGELDALTVMNNASREAYGYKLQAANDRLNAKMSRRQGNIGAVGTILTTPLNAWGAYKVAGGTGSLFGSGATKAASGTGSNLFDVTRQTGNYGRFF</sequence>
<dbReference type="EMBL" id="JZSH01000011">
    <property type="protein sequence ID" value="KJF79008.1"/>
    <property type="molecule type" value="Genomic_DNA"/>
</dbReference>
<dbReference type="AlphaFoldDB" id="A0A0D8LE13"/>
<name>A0A0D8LE13_MORMO</name>
<reference evidence="2 3" key="1">
    <citation type="submission" date="2015-02" db="EMBL/GenBank/DDBJ databases">
        <title>Whole genome shotgun sequencing of cultured foodborne pathogen.</title>
        <authorList>
            <person name="Timme R."/>
            <person name="Allard M.W."/>
            <person name="Strain E."/>
            <person name="Evans P.S."/>
            <person name="Brown E."/>
        </authorList>
    </citation>
    <scope>NUCLEOTIDE SEQUENCE [LARGE SCALE GENOMIC DNA]</scope>
    <source>
        <strain evidence="2 3">GCSL-TSO-24</strain>
    </source>
</reference>
<dbReference type="PATRIC" id="fig|582.24.peg.672"/>
<dbReference type="Proteomes" id="UP000032582">
    <property type="component" value="Unassembled WGS sequence"/>
</dbReference>
<protein>
    <recommendedName>
        <fullName evidence="4">Phage protein</fullName>
    </recommendedName>
</protein>
<evidence type="ECO:0008006" key="4">
    <source>
        <dbReference type="Google" id="ProtNLM"/>
    </source>
</evidence>
<comment type="caution">
    <text evidence="2">The sequence shown here is derived from an EMBL/GenBank/DDBJ whole genome shotgun (WGS) entry which is preliminary data.</text>
</comment>